<keyword evidence="6 12" id="KW-0418">Kinase</keyword>
<name>A0ABN1NF90_9PSEU</name>
<dbReference type="InterPro" id="IPR036890">
    <property type="entry name" value="HATPase_C_sf"/>
</dbReference>
<dbReference type="Pfam" id="PF02518">
    <property type="entry name" value="HATPase_c"/>
    <property type="match status" value="1"/>
</dbReference>
<keyword evidence="8" id="KW-0902">Two-component regulatory system</keyword>
<reference evidence="12 13" key="1">
    <citation type="journal article" date="2019" name="Int. J. Syst. Evol. Microbiol.">
        <title>The Global Catalogue of Microorganisms (GCM) 10K type strain sequencing project: providing services to taxonomists for standard genome sequencing and annotation.</title>
        <authorList>
            <consortium name="The Broad Institute Genomics Platform"/>
            <consortium name="The Broad Institute Genome Sequencing Center for Infectious Disease"/>
            <person name="Wu L."/>
            <person name="Ma J."/>
        </authorList>
    </citation>
    <scope>NUCLEOTIDE SEQUENCE [LARGE SCALE GENOMIC DNA]</scope>
    <source>
        <strain evidence="12 13">JCM 11117</strain>
    </source>
</reference>
<keyword evidence="10" id="KW-1133">Transmembrane helix</keyword>
<comment type="caution">
    <text evidence="12">The sequence shown here is derived from an EMBL/GenBank/DDBJ whole genome shotgun (WGS) entry which is preliminary data.</text>
</comment>
<evidence type="ECO:0000256" key="4">
    <source>
        <dbReference type="ARBA" id="ARBA00022679"/>
    </source>
</evidence>
<dbReference type="InterPro" id="IPR050482">
    <property type="entry name" value="Sensor_HK_TwoCompSys"/>
</dbReference>
<evidence type="ECO:0000313" key="13">
    <source>
        <dbReference type="Proteomes" id="UP001499967"/>
    </source>
</evidence>
<protein>
    <recommendedName>
        <fullName evidence="2">histidine kinase</fullName>
        <ecNumber evidence="2">2.7.13.3</ecNumber>
    </recommendedName>
</protein>
<keyword evidence="3" id="KW-0597">Phosphoprotein</keyword>
<feature type="transmembrane region" description="Helical" evidence="10">
    <location>
        <begin position="136"/>
        <end position="156"/>
    </location>
</feature>
<feature type="transmembrane region" description="Helical" evidence="10">
    <location>
        <begin position="75"/>
        <end position="103"/>
    </location>
</feature>
<evidence type="ECO:0000313" key="12">
    <source>
        <dbReference type="EMBL" id="GAA0905197.1"/>
    </source>
</evidence>
<dbReference type="EC" id="2.7.13.3" evidence="2"/>
<feature type="transmembrane region" description="Helical" evidence="10">
    <location>
        <begin position="110"/>
        <end position="130"/>
    </location>
</feature>
<keyword evidence="5" id="KW-0547">Nucleotide-binding</keyword>
<dbReference type="RefSeq" id="WP_343946404.1">
    <property type="nucleotide sequence ID" value="NZ_BAAAHP010000276.1"/>
</dbReference>
<evidence type="ECO:0000256" key="6">
    <source>
        <dbReference type="ARBA" id="ARBA00022777"/>
    </source>
</evidence>
<feature type="transmembrane region" description="Helical" evidence="10">
    <location>
        <begin position="44"/>
        <end position="63"/>
    </location>
</feature>
<proteinExistence type="predicted"/>
<evidence type="ECO:0000256" key="8">
    <source>
        <dbReference type="ARBA" id="ARBA00023012"/>
    </source>
</evidence>
<evidence type="ECO:0000256" key="3">
    <source>
        <dbReference type="ARBA" id="ARBA00022553"/>
    </source>
</evidence>
<accession>A0ABN1NF90</accession>
<keyword evidence="10" id="KW-0472">Membrane</keyword>
<dbReference type="Gene3D" id="1.20.5.1930">
    <property type="match status" value="1"/>
</dbReference>
<dbReference type="InterPro" id="IPR003594">
    <property type="entry name" value="HATPase_dom"/>
</dbReference>
<evidence type="ECO:0000256" key="1">
    <source>
        <dbReference type="ARBA" id="ARBA00000085"/>
    </source>
</evidence>
<dbReference type="SMART" id="SM00387">
    <property type="entry name" value="HATPase_c"/>
    <property type="match status" value="1"/>
</dbReference>
<dbReference type="PANTHER" id="PTHR24421">
    <property type="entry name" value="NITRATE/NITRITE SENSOR PROTEIN NARX-RELATED"/>
    <property type="match status" value="1"/>
</dbReference>
<keyword evidence="13" id="KW-1185">Reference proteome</keyword>
<dbReference type="Proteomes" id="UP001499967">
    <property type="component" value="Unassembled WGS sequence"/>
</dbReference>
<comment type="catalytic activity">
    <reaction evidence="1">
        <text>ATP + protein L-histidine = ADP + protein N-phospho-L-histidine.</text>
        <dbReference type="EC" id="2.7.13.3"/>
    </reaction>
</comment>
<keyword evidence="7" id="KW-0067">ATP-binding</keyword>
<dbReference type="Pfam" id="PF07730">
    <property type="entry name" value="HisKA_3"/>
    <property type="match status" value="1"/>
</dbReference>
<organism evidence="12 13">
    <name type="scientific">Pseudonocardia zijingensis</name>
    <dbReference type="NCBI Taxonomy" id="153376"/>
    <lineage>
        <taxon>Bacteria</taxon>
        <taxon>Bacillati</taxon>
        <taxon>Actinomycetota</taxon>
        <taxon>Actinomycetes</taxon>
        <taxon>Pseudonocardiales</taxon>
        <taxon>Pseudonocardiaceae</taxon>
        <taxon>Pseudonocardia</taxon>
    </lineage>
</organism>
<keyword evidence="4" id="KW-0808">Transferase</keyword>
<sequence>MSTAARNGWWAGPIPTVVVPLAVGAFTVVGTFRAAEDQPFARPLDALGVALLLMGAAALVVRHRHPAAALGTAAVAAWVYLALAYPYGPVFLAGLVALCSAVLSGHRRSAYLLTGAAFVALLVLHLLRYPGEPPPLFGAGGWLSSLAVVIAVCEWWRARRERLAQVQLAQEEAERRRSSEERLQIARDLHDSLGHHVSLINVQAGVALHLMDDDPEQARSALAAIKASSGELLREMRATLGVLRGVDEGPPRAPVAGLARLDDLLAENRAAGLPVDLEVTGPRRDLPPSVDQAAYRIVQESLTNVRKHAGPTARATVLLGYADDGVSIRIDDDGRGVPASAEPGGGSGLPGMRERATALGGTLSAGPRPGGGFRVEARLPAPDRAPSTGVSPQA</sequence>
<dbReference type="InterPro" id="IPR011712">
    <property type="entry name" value="Sig_transdc_His_kin_sub3_dim/P"/>
</dbReference>
<dbReference type="EMBL" id="BAAAHP010000276">
    <property type="protein sequence ID" value="GAA0905197.1"/>
    <property type="molecule type" value="Genomic_DNA"/>
</dbReference>
<evidence type="ECO:0000256" key="2">
    <source>
        <dbReference type="ARBA" id="ARBA00012438"/>
    </source>
</evidence>
<feature type="transmembrane region" description="Helical" evidence="10">
    <location>
        <begin position="12"/>
        <end position="32"/>
    </location>
</feature>
<evidence type="ECO:0000256" key="5">
    <source>
        <dbReference type="ARBA" id="ARBA00022741"/>
    </source>
</evidence>
<dbReference type="Gene3D" id="3.30.565.10">
    <property type="entry name" value="Histidine kinase-like ATPase, C-terminal domain"/>
    <property type="match status" value="1"/>
</dbReference>
<evidence type="ECO:0000256" key="10">
    <source>
        <dbReference type="SAM" id="Phobius"/>
    </source>
</evidence>
<dbReference type="GO" id="GO:0016301">
    <property type="term" value="F:kinase activity"/>
    <property type="evidence" value="ECO:0007669"/>
    <property type="project" value="UniProtKB-KW"/>
</dbReference>
<dbReference type="CDD" id="cd16917">
    <property type="entry name" value="HATPase_UhpB-NarQ-NarX-like"/>
    <property type="match status" value="1"/>
</dbReference>
<keyword evidence="10" id="KW-0812">Transmembrane</keyword>
<evidence type="ECO:0000256" key="7">
    <source>
        <dbReference type="ARBA" id="ARBA00022840"/>
    </source>
</evidence>
<evidence type="ECO:0000259" key="11">
    <source>
        <dbReference type="SMART" id="SM00387"/>
    </source>
</evidence>
<gene>
    <name evidence="12" type="ORF">GCM10009559_73130</name>
</gene>
<feature type="region of interest" description="Disordered" evidence="9">
    <location>
        <begin position="331"/>
        <end position="394"/>
    </location>
</feature>
<dbReference type="PANTHER" id="PTHR24421:SF10">
    <property type="entry name" value="NITRATE_NITRITE SENSOR PROTEIN NARQ"/>
    <property type="match status" value="1"/>
</dbReference>
<dbReference type="SUPFAM" id="SSF55874">
    <property type="entry name" value="ATPase domain of HSP90 chaperone/DNA topoisomerase II/histidine kinase"/>
    <property type="match status" value="1"/>
</dbReference>
<evidence type="ECO:0000256" key="9">
    <source>
        <dbReference type="SAM" id="MobiDB-lite"/>
    </source>
</evidence>
<feature type="domain" description="Histidine kinase/HSP90-like ATPase" evidence="11">
    <location>
        <begin position="289"/>
        <end position="383"/>
    </location>
</feature>